<evidence type="ECO:0000313" key="2">
    <source>
        <dbReference type="Proteomes" id="UP001187192"/>
    </source>
</evidence>
<dbReference type="Proteomes" id="UP001187192">
    <property type="component" value="Unassembled WGS sequence"/>
</dbReference>
<name>A0AA87ZEA2_FICCA</name>
<dbReference type="AlphaFoldDB" id="A0AA87ZEA2"/>
<accession>A0AA87ZEA2</accession>
<organism evidence="1 2">
    <name type="scientific">Ficus carica</name>
    <name type="common">Common fig</name>
    <dbReference type="NCBI Taxonomy" id="3494"/>
    <lineage>
        <taxon>Eukaryota</taxon>
        <taxon>Viridiplantae</taxon>
        <taxon>Streptophyta</taxon>
        <taxon>Embryophyta</taxon>
        <taxon>Tracheophyta</taxon>
        <taxon>Spermatophyta</taxon>
        <taxon>Magnoliopsida</taxon>
        <taxon>eudicotyledons</taxon>
        <taxon>Gunneridae</taxon>
        <taxon>Pentapetalae</taxon>
        <taxon>rosids</taxon>
        <taxon>fabids</taxon>
        <taxon>Rosales</taxon>
        <taxon>Moraceae</taxon>
        <taxon>Ficeae</taxon>
        <taxon>Ficus</taxon>
    </lineage>
</organism>
<dbReference type="EMBL" id="BTGU01000003">
    <property type="protein sequence ID" value="GMN30995.1"/>
    <property type="molecule type" value="Genomic_DNA"/>
</dbReference>
<sequence length="61" mass="6386">MDQMSPALVTSVDAGQIQPDLFAVLGGEADENLDELPTVNGGEAGVHLVVSDSNRKLFGFL</sequence>
<comment type="caution">
    <text evidence="1">The sequence shown here is derived from an EMBL/GenBank/DDBJ whole genome shotgun (WGS) entry which is preliminary data.</text>
</comment>
<evidence type="ECO:0000313" key="1">
    <source>
        <dbReference type="EMBL" id="GMN30995.1"/>
    </source>
</evidence>
<gene>
    <name evidence="1" type="ORF">TIFTF001_003070</name>
</gene>
<keyword evidence="2" id="KW-1185">Reference proteome</keyword>
<reference evidence="1" key="1">
    <citation type="submission" date="2023-07" db="EMBL/GenBank/DDBJ databases">
        <title>draft genome sequence of fig (Ficus carica).</title>
        <authorList>
            <person name="Takahashi T."/>
            <person name="Nishimura K."/>
        </authorList>
    </citation>
    <scope>NUCLEOTIDE SEQUENCE</scope>
</reference>
<proteinExistence type="predicted"/>
<protein>
    <submittedName>
        <fullName evidence="1">Uncharacterized protein</fullName>
    </submittedName>
</protein>